<feature type="region of interest" description="Disordered" evidence="1">
    <location>
        <begin position="38"/>
        <end position="65"/>
    </location>
</feature>
<keyword evidence="3" id="KW-1185">Reference proteome</keyword>
<dbReference type="EMBL" id="BAAAZN010000011">
    <property type="protein sequence ID" value="GAA3559995.1"/>
    <property type="molecule type" value="Genomic_DNA"/>
</dbReference>
<accession>A0ABP6X1Z9</accession>
<name>A0ABP6X1Z9_9PSEU</name>
<comment type="caution">
    <text evidence="2">The sequence shown here is derived from an EMBL/GenBank/DDBJ whole genome shotgun (WGS) entry which is preliminary data.</text>
</comment>
<proteinExistence type="predicted"/>
<evidence type="ECO:0000256" key="1">
    <source>
        <dbReference type="SAM" id="MobiDB-lite"/>
    </source>
</evidence>
<gene>
    <name evidence="2" type="ORF">GCM10022222_49620</name>
</gene>
<feature type="region of interest" description="Disordered" evidence="1">
    <location>
        <begin position="1"/>
        <end position="20"/>
    </location>
</feature>
<organism evidence="2 3">
    <name type="scientific">Amycolatopsis ultiminotia</name>
    <dbReference type="NCBI Taxonomy" id="543629"/>
    <lineage>
        <taxon>Bacteria</taxon>
        <taxon>Bacillati</taxon>
        <taxon>Actinomycetota</taxon>
        <taxon>Actinomycetes</taxon>
        <taxon>Pseudonocardiales</taxon>
        <taxon>Pseudonocardiaceae</taxon>
        <taxon>Amycolatopsis</taxon>
    </lineage>
</organism>
<sequence length="119" mass="13107">MQEMTRPEDPDDYSIETHPDLIDPEWRKHAEVDAWLGAKKELKKRRRRERRTRPGAGYGPGSAAPSRWPGIAAIAGLVVLLAAAITVHEVQGPGVNENTIEYQVVSGMAGPEHSGPQQF</sequence>
<evidence type="ECO:0000313" key="3">
    <source>
        <dbReference type="Proteomes" id="UP001500689"/>
    </source>
</evidence>
<protein>
    <submittedName>
        <fullName evidence="2">Uncharacterized protein</fullName>
    </submittedName>
</protein>
<reference evidence="3" key="1">
    <citation type="journal article" date="2019" name="Int. J. Syst. Evol. Microbiol.">
        <title>The Global Catalogue of Microorganisms (GCM) 10K type strain sequencing project: providing services to taxonomists for standard genome sequencing and annotation.</title>
        <authorList>
            <consortium name="The Broad Institute Genomics Platform"/>
            <consortium name="The Broad Institute Genome Sequencing Center for Infectious Disease"/>
            <person name="Wu L."/>
            <person name="Ma J."/>
        </authorList>
    </citation>
    <scope>NUCLEOTIDE SEQUENCE [LARGE SCALE GENOMIC DNA]</scope>
    <source>
        <strain evidence="3">JCM 16898</strain>
    </source>
</reference>
<evidence type="ECO:0000313" key="2">
    <source>
        <dbReference type="EMBL" id="GAA3559995.1"/>
    </source>
</evidence>
<dbReference type="Proteomes" id="UP001500689">
    <property type="component" value="Unassembled WGS sequence"/>
</dbReference>
<feature type="compositionally biased region" description="Basic residues" evidence="1">
    <location>
        <begin position="41"/>
        <end position="53"/>
    </location>
</feature>